<comment type="similarity">
    <text evidence="2 6">Belongs to the cation transport ATPase (P-type) (TC 3.A.3) family. Type IB subfamily.</text>
</comment>
<dbReference type="EC" id="3.6.3.3" evidence="9"/>
<dbReference type="InterPro" id="IPR008250">
    <property type="entry name" value="ATPase_P-typ_transduc_dom_A_sf"/>
</dbReference>
<dbReference type="GO" id="GO:0019829">
    <property type="term" value="F:ATPase-coupled monoatomic cation transmembrane transporter activity"/>
    <property type="evidence" value="ECO:0007669"/>
    <property type="project" value="InterPro"/>
</dbReference>
<name>A0A5C4QR80_9ACTN</name>
<dbReference type="InterPro" id="IPR051014">
    <property type="entry name" value="Cation_Transport_ATPase_IB"/>
</dbReference>
<dbReference type="InterPro" id="IPR059000">
    <property type="entry name" value="ATPase_P-type_domA"/>
</dbReference>
<dbReference type="SUPFAM" id="SSF56784">
    <property type="entry name" value="HAD-like"/>
    <property type="match status" value="1"/>
</dbReference>
<evidence type="ECO:0000256" key="2">
    <source>
        <dbReference type="ARBA" id="ARBA00006024"/>
    </source>
</evidence>
<evidence type="ECO:0000313" key="9">
    <source>
        <dbReference type="EMBL" id="TNH29575.1"/>
    </source>
</evidence>
<dbReference type="InterPro" id="IPR018303">
    <property type="entry name" value="ATPase_P-typ_P_site"/>
</dbReference>
<accession>A0A5C4QR80</accession>
<dbReference type="EMBL" id="VDFY01000139">
    <property type="protein sequence ID" value="TNH29575.1"/>
    <property type="molecule type" value="Genomic_DNA"/>
</dbReference>
<keyword evidence="6" id="KW-0067">ATP-binding</keyword>
<dbReference type="AlphaFoldDB" id="A0A5C4QR80"/>
<dbReference type="Gene3D" id="2.70.150.10">
    <property type="entry name" value="Calcium-transporting ATPase, cytoplasmic transduction domain A"/>
    <property type="match status" value="1"/>
</dbReference>
<keyword evidence="6" id="KW-1003">Cell membrane</keyword>
<dbReference type="SUPFAM" id="SSF81665">
    <property type="entry name" value="Calcium ATPase, transmembrane domain M"/>
    <property type="match status" value="1"/>
</dbReference>
<dbReference type="GO" id="GO:0005524">
    <property type="term" value="F:ATP binding"/>
    <property type="evidence" value="ECO:0007669"/>
    <property type="project" value="UniProtKB-UniRule"/>
</dbReference>
<dbReference type="CDD" id="cd12108">
    <property type="entry name" value="Hr-like"/>
    <property type="match status" value="1"/>
</dbReference>
<dbReference type="GO" id="GO:0046872">
    <property type="term" value="F:metal ion binding"/>
    <property type="evidence" value="ECO:0007669"/>
    <property type="project" value="UniProtKB-KW"/>
</dbReference>
<proteinExistence type="inferred from homology"/>
<evidence type="ECO:0000256" key="6">
    <source>
        <dbReference type="RuleBase" id="RU362081"/>
    </source>
</evidence>
<evidence type="ECO:0000256" key="4">
    <source>
        <dbReference type="ARBA" id="ARBA00022989"/>
    </source>
</evidence>
<dbReference type="SUPFAM" id="SSF81653">
    <property type="entry name" value="Calcium ATPase, transduction domain A"/>
    <property type="match status" value="1"/>
</dbReference>
<evidence type="ECO:0000259" key="7">
    <source>
        <dbReference type="Pfam" id="PF00122"/>
    </source>
</evidence>
<keyword evidence="10" id="KW-1185">Reference proteome</keyword>
<dbReference type="Pfam" id="PF01814">
    <property type="entry name" value="Hemerythrin"/>
    <property type="match status" value="1"/>
</dbReference>
<feature type="domain" description="Hemerythrin-like" evidence="8">
    <location>
        <begin position="690"/>
        <end position="823"/>
    </location>
</feature>
<dbReference type="InterPro" id="IPR023299">
    <property type="entry name" value="ATPase_P-typ_cyto_dom_N"/>
</dbReference>
<dbReference type="PRINTS" id="PR00119">
    <property type="entry name" value="CATATPASE"/>
</dbReference>
<dbReference type="Pfam" id="PF00702">
    <property type="entry name" value="Hydrolase"/>
    <property type="match status" value="1"/>
</dbReference>
<dbReference type="Pfam" id="PF00122">
    <property type="entry name" value="E1-E2_ATPase"/>
    <property type="match status" value="1"/>
</dbReference>
<organism evidence="9 10">
    <name type="scientific">Micromonospora orduensis</name>
    <dbReference type="NCBI Taxonomy" id="1420891"/>
    <lineage>
        <taxon>Bacteria</taxon>
        <taxon>Bacillati</taxon>
        <taxon>Actinomycetota</taxon>
        <taxon>Actinomycetes</taxon>
        <taxon>Micromonosporales</taxon>
        <taxon>Micromonosporaceae</taxon>
        <taxon>Micromonospora</taxon>
    </lineage>
</organism>
<dbReference type="NCBIfam" id="TIGR01512">
    <property type="entry name" value="ATPase-IB2_Cd"/>
    <property type="match status" value="1"/>
</dbReference>
<evidence type="ECO:0000259" key="8">
    <source>
        <dbReference type="Pfam" id="PF01814"/>
    </source>
</evidence>
<dbReference type="NCBIfam" id="TIGR01525">
    <property type="entry name" value="ATPase-IB_hvy"/>
    <property type="match status" value="1"/>
</dbReference>
<dbReference type="InterPro" id="IPR023298">
    <property type="entry name" value="ATPase_P-typ_TM_dom_sf"/>
</dbReference>
<evidence type="ECO:0000256" key="5">
    <source>
        <dbReference type="ARBA" id="ARBA00023136"/>
    </source>
</evidence>
<sequence length="834" mass="87690">MPCGTCRTILCHPASTHTGRRSRPGRDVAPAHLAGETPVWGHRPAAGCDDAQVGAAESTECVPERPARLRVRRWWAWTPLVALGIAVLAGAALRIADRPAAADLIWAAVTVAALLPAAWSMLRALWHRRFGVDVIAVLALAGALAVGEYLAGAVIAVMLATGRSLESYAQRRATRDLRALLARAPRTARRRGPGGAIEVVPLDQVAVADRLLVGPGDVVPVDGTLDEAATLDESVVTGESRLVQRAAGESVASGVVNAGAGFGMRATKNAAQSTYAGIVRLAEEATAHRAPMVRLADRYAAAFVPFTLVLAGLAWLLSGDVVRAVAVLVVATPCPLLLATPIAIVSGLSRAARRGVLVRDGGALELLGRARTLLVDKTGTLTAGHPRAAETVVAPGGDRDEVLRLAASVEQLSPHVLAAALVRQARERGLALTEPTDVTEEPGRGVSGRVDGRLIRVGQLRGEPPVWADRARARTELAGWSAVWVSDDDGPLGAILLEDPVRPDARRTVRRLRAAGLRRIVLVTGDRPSTAAQVAAMVGVDDVLARCTPGEKVARVRAEADRAVTVMVGDGVNDAPALAEAHVGVAMGATGATASADVADAVLTVDRLDRLADAVEIARYARRIAAQSATVGMGLAVLAMVAAAAGRLPPVVGAFLQEGIDVLVILNALRALRGGLNRGDIAPRTRELLARFDVEHEAVRGVLAGLRDTADLVATDPTSPRCLPALRETHHRLTDRVLPHEAAEEQQLYPALAEPLGSGEATSTMSRAHVEIRRQVDLLGTQLAQSADGRLRPDQVPDLLATLYGLDAVLRLHLAQEEEEFFSLDPSDPAAERR</sequence>
<keyword evidence="5 6" id="KW-0472">Membrane</keyword>
<feature type="transmembrane region" description="Helical" evidence="6">
    <location>
        <begin position="74"/>
        <end position="92"/>
    </location>
</feature>
<dbReference type="GO" id="GO:0005886">
    <property type="term" value="C:plasma membrane"/>
    <property type="evidence" value="ECO:0007669"/>
    <property type="project" value="UniProtKB-SubCell"/>
</dbReference>
<dbReference type="PANTHER" id="PTHR48085">
    <property type="entry name" value="CADMIUM/ZINC-TRANSPORTING ATPASE HMA2-RELATED"/>
    <property type="match status" value="1"/>
</dbReference>
<protein>
    <submittedName>
        <fullName evidence="9">Cadmium-translocating P-type ATPase</fullName>
        <ecNumber evidence="9">3.6.3.3</ecNumber>
    </submittedName>
</protein>
<dbReference type="Gene3D" id="1.20.120.520">
    <property type="entry name" value="nmb1532 protein domain like"/>
    <property type="match status" value="1"/>
</dbReference>
<dbReference type="GO" id="GO:0016887">
    <property type="term" value="F:ATP hydrolysis activity"/>
    <property type="evidence" value="ECO:0007669"/>
    <property type="project" value="InterPro"/>
</dbReference>
<dbReference type="InterPro" id="IPR036412">
    <property type="entry name" value="HAD-like_sf"/>
</dbReference>
<dbReference type="Proteomes" id="UP000306145">
    <property type="component" value="Unassembled WGS sequence"/>
</dbReference>
<dbReference type="OrthoDB" id="7059309at2"/>
<feature type="transmembrane region" description="Helical" evidence="6">
    <location>
        <begin position="134"/>
        <end position="162"/>
    </location>
</feature>
<dbReference type="PANTHER" id="PTHR48085:SF5">
    <property type="entry name" value="CADMIUM_ZINC-TRANSPORTING ATPASE HMA4-RELATED"/>
    <property type="match status" value="1"/>
</dbReference>
<evidence type="ECO:0000256" key="1">
    <source>
        <dbReference type="ARBA" id="ARBA00004651"/>
    </source>
</evidence>
<keyword evidence="6" id="KW-0479">Metal-binding</keyword>
<comment type="subcellular location">
    <subcellularLocation>
        <location evidence="1">Cell membrane</location>
        <topology evidence="1">Multi-pass membrane protein</topology>
    </subcellularLocation>
</comment>
<reference evidence="9 10" key="1">
    <citation type="submission" date="2019-06" db="EMBL/GenBank/DDBJ databases">
        <title>Micromonospora ordensis sp. nov., isolated from deep marine sediment.</title>
        <authorList>
            <person name="Veyisoglu A."/>
            <person name="Carro L."/>
            <person name="Klenk H.-P."/>
            <person name="Sahin N."/>
        </authorList>
    </citation>
    <scope>NUCLEOTIDE SEQUENCE [LARGE SCALE GENOMIC DNA]</scope>
    <source>
        <strain evidence="9 10">S2509</strain>
    </source>
</reference>
<keyword evidence="3 6" id="KW-0812">Transmembrane</keyword>
<feature type="transmembrane region" description="Helical" evidence="6">
    <location>
        <begin position="324"/>
        <end position="345"/>
    </location>
</feature>
<dbReference type="PROSITE" id="PS00154">
    <property type="entry name" value="ATPASE_E1_E2"/>
    <property type="match status" value="1"/>
</dbReference>
<feature type="transmembrane region" description="Helical" evidence="6">
    <location>
        <begin position="104"/>
        <end position="122"/>
    </location>
</feature>
<dbReference type="NCBIfam" id="TIGR01494">
    <property type="entry name" value="ATPase_P-type"/>
    <property type="match status" value="1"/>
</dbReference>
<dbReference type="InterPro" id="IPR027256">
    <property type="entry name" value="P-typ_ATPase_IB"/>
</dbReference>
<evidence type="ECO:0000313" key="10">
    <source>
        <dbReference type="Proteomes" id="UP000306145"/>
    </source>
</evidence>
<keyword evidence="6" id="KW-0547">Nucleotide-binding</keyword>
<dbReference type="InterPro" id="IPR023214">
    <property type="entry name" value="HAD_sf"/>
</dbReference>
<dbReference type="InterPro" id="IPR001757">
    <property type="entry name" value="P_typ_ATPase"/>
</dbReference>
<comment type="caution">
    <text evidence="9">The sequence shown here is derived from an EMBL/GenBank/DDBJ whole genome shotgun (WGS) entry which is preliminary data.</text>
</comment>
<feature type="transmembrane region" description="Helical" evidence="6">
    <location>
        <begin position="299"/>
        <end position="318"/>
    </location>
</feature>
<keyword evidence="4 6" id="KW-1133">Transmembrane helix</keyword>
<keyword evidence="9" id="KW-0378">Hydrolase</keyword>
<dbReference type="GO" id="GO:0015086">
    <property type="term" value="F:cadmium ion transmembrane transporter activity"/>
    <property type="evidence" value="ECO:0007669"/>
    <property type="project" value="TreeGrafter"/>
</dbReference>
<dbReference type="InterPro" id="IPR012312">
    <property type="entry name" value="Hemerythrin-like"/>
</dbReference>
<feature type="domain" description="P-type ATPase A" evidence="7">
    <location>
        <begin position="184"/>
        <end position="283"/>
    </location>
</feature>
<dbReference type="Gene3D" id="3.40.50.1000">
    <property type="entry name" value="HAD superfamily/HAD-like"/>
    <property type="match status" value="1"/>
</dbReference>
<gene>
    <name evidence="9" type="primary">cadA</name>
    <name evidence="9" type="ORF">FHG89_11885</name>
</gene>
<evidence type="ECO:0000256" key="3">
    <source>
        <dbReference type="ARBA" id="ARBA00022692"/>
    </source>
</evidence>
<dbReference type="Gene3D" id="3.40.1110.10">
    <property type="entry name" value="Calcium-transporting ATPase, cytoplasmic domain N"/>
    <property type="match status" value="1"/>
</dbReference>